<feature type="binding site" evidence="5 9">
    <location>
        <position position="249"/>
    </location>
    <ligand>
        <name>substrate</name>
    </ligand>
</feature>
<feature type="binding site" evidence="5 10">
    <location>
        <position position="373"/>
    </location>
    <ligand>
        <name>Zn(2+)</name>
        <dbReference type="ChEBI" id="CHEBI:29105"/>
    </ligand>
</feature>
<dbReference type="PANTHER" id="PTHR21256:SF2">
    <property type="entry name" value="HISTIDINE BIOSYNTHESIS TRIFUNCTIONAL PROTEIN"/>
    <property type="match status" value="1"/>
</dbReference>
<evidence type="ECO:0000256" key="5">
    <source>
        <dbReference type="HAMAP-Rule" id="MF_01024"/>
    </source>
</evidence>
<dbReference type="PANTHER" id="PTHR21256">
    <property type="entry name" value="HISTIDINOL DEHYDROGENASE HDH"/>
    <property type="match status" value="1"/>
</dbReference>
<feature type="active site" description="Proton acceptor" evidence="5 7">
    <location>
        <position position="339"/>
    </location>
</feature>
<comment type="cofactor">
    <cofactor evidence="5 10">
        <name>Zn(2+)</name>
        <dbReference type="ChEBI" id="CHEBI:29105"/>
    </cofactor>
    <text evidence="5 10">Binds 1 zinc ion per subunit.</text>
</comment>
<feature type="binding site" evidence="5 9">
    <location>
        <position position="340"/>
    </location>
    <ligand>
        <name>substrate</name>
    </ligand>
</feature>
<feature type="active site" description="Proton acceptor" evidence="5 7">
    <location>
        <position position="340"/>
    </location>
</feature>
<gene>
    <name evidence="12" type="primary">hisD1</name>
    <name evidence="5" type="synonym">hisD</name>
    <name evidence="12" type="ORF">GCM10010991_28710</name>
</gene>
<dbReference type="NCBIfam" id="TIGR00069">
    <property type="entry name" value="hisD"/>
    <property type="match status" value="1"/>
</dbReference>
<accession>A0A917YL35</accession>
<feature type="binding site" evidence="5 9">
    <location>
        <position position="373"/>
    </location>
    <ligand>
        <name>substrate</name>
    </ligand>
</feature>
<keyword evidence="4 5" id="KW-0560">Oxidoreductase</keyword>
<name>A0A917YL35_9RHOB</name>
<feature type="binding site" evidence="5 9">
    <location>
        <position position="271"/>
    </location>
    <ligand>
        <name>substrate</name>
    </ligand>
</feature>
<feature type="binding site" evidence="5 10">
    <location>
        <position position="271"/>
    </location>
    <ligand>
        <name>Zn(2+)</name>
        <dbReference type="ChEBI" id="CHEBI:29105"/>
    </ligand>
</feature>
<reference evidence="12 13" key="1">
    <citation type="journal article" date="2014" name="Int. J. Syst. Evol. Microbiol.">
        <title>Complete genome sequence of Corynebacterium casei LMG S-19264T (=DSM 44701T), isolated from a smear-ripened cheese.</title>
        <authorList>
            <consortium name="US DOE Joint Genome Institute (JGI-PGF)"/>
            <person name="Walter F."/>
            <person name="Albersmeier A."/>
            <person name="Kalinowski J."/>
            <person name="Ruckert C."/>
        </authorList>
    </citation>
    <scope>NUCLEOTIDE SEQUENCE [LARGE SCALE GENOMIC DNA]</scope>
    <source>
        <strain evidence="12 13">CGMCC 1.7029</strain>
    </source>
</reference>
<feature type="binding site" evidence="5 9">
    <location>
        <position position="274"/>
    </location>
    <ligand>
        <name>substrate</name>
    </ligand>
</feature>
<dbReference type="InterPro" id="IPR001692">
    <property type="entry name" value="Histidinol_DH_CS"/>
</dbReference>
<dbReference type="GO" id="GO:0008270">
    <property type="term" value="F:zinc ion binding"/>
    <property type="evidence" value="ECO:0007669"/>
    <property type="project" value="UniProtKB-UniRule"/>
</dbReference>
<dbReference type="HAMAP" id="MF_01024">
    <property type="entry name" value="HisD"/>
    <property type="match status" value="1"/>
</dbReference>
<evidence type="ECO:0000256" key="4">
    <source>
        <dbReference type="ARBA" id="ARBA00023002"/>
    </source>
</evidence>
<comment type="function">
    <text evidence="5">Catalyzes the sequential NAD-dependent oxidations of L-histidinol to L-histidinaldehyde and then to L-histidine.</text>
</comment>
<evidence type="ECO:0000256" key="1">
    <source>
        <dbReference type="ARBA" id="ARBA00010178"/>
    </source>
</evidence>
<dbReference type="GO" id="GO:0000105">
    <property type="term" value="P:L-histidine biosynthetic process"/>
    <property type="evidence" value="ECO:0007669"/>
    <property type="project" value="UniProtKB-UniRule"/>
</dbReference>
<dbReference type="SUPFAM" id="SSF53720">
    <property type="entry name" value="ALDH-like"/>
    <property type="match status" value="1"/>
</dbReference>
<evidence type="ECO:0000256" key="3">
    <source>
        <dbReference type="ARBA" id="ARBA00022833"/>
    </source>
</evidence>
<dbReference type="AlphaFoldDB" id="A0A917YL35"/>
<dbReference type="PROSITE" id="PS00611">
    <property type="entry name" value="HISOL_DEHYDROGENASE"/>
    <property type="match status" value="1"/>
</dbReference>
<dbReference type="PIRSF" id="PIRSF000099">
    <property type="entry name" value="Histidinol_dh"/>
    <property type="match status" value="1"/>
</dbReference>
<feature type="binding site" evidence="5 9">
    <location>
        <position position="432"/>
    </location>
    <ligand>
        <name>substrate</name>
    </ligand>
</feature>
<dbReference type="GO" id="GO:0051287">
    <property type="term" value="F:NAD binding"/>
    <property type="evidence" value="ECO:0007669"/>
    <property type="project" value="InterPro"/>
</dbReference>
<evidence type="ECO:0000256" key="9">
    <source>
        <dbReference type="PIRSR" id="PIRSR000099-3"/>
    </source>
</evidence>
<feature type="binding site" evidence="5 10">
    <location>
        <position position="274"/>
    </location>
    <ligand>
        <name>Zn(2+)</name>
        <dbReference type="ChEBI" id="CHEBI:29105"/>
    </ligand>
</feature>
<dbReference type="Proteomes" id="UP000598196">
    <property type="component" value="Unassembled WGS sequence"/>
</dbReference>
<dbReference type="CDD" id="cd06572">
    <property type="entry name" value="Histidinol_dh"/>
    <property type="match status" value="1"/>
</dbReference>
<keyword evidence="2 5" id="KW-0479">Metal-binding</keyword>
<dbReference type="Gene3D" id="1.20.5.1300">
    <property type="match status" value="1"/>
</dbReference>
<organism evidence="12 13">
    <name type="scientific">Gemmobacter aquaticus</name>
    <dbReference type="NCBI Taxonomy" id="490185"/>
    <lineage>
        <taxon>Bacteria</taxon>
        <taxon>Pseudomonadati</taxon>
        <taxon>Pseudomonadota</taxon>
        <taxon>Alphaproteobacteria</taxon>
        <taxon>Rhodobacterales</taxon>
        <taxon>Paracoccaceae</taxon>
        <taxon>Gemmobacter</taxon>
    </lineage>
</organism>
<dbReference type="InterPro" id="IPR012131">
    <property type="entry name" value="Hstdl_DH"/>
</dbReference>
<evidence type="ECO:0000256" key="6">
    <source>
        <dbReference type="PIRNR" id="PIRNR000099"/>
    </source>
</evidence>
<dbReference type="EMBL" id="BMLP01000006">
    <property type="protein sequence ID" value="GGO35814.1"/>
    <property type="molecule type" value="Genomic_DNA"/>
</dbReference>
<comment type="pathway">
    <text evidence="5">Amino-acid biosynthesis; L-histidine biosynthesis; L-histidine from 5-phospho-alpha-D-ribose 1-diphosphate: step 9/9.</text>
</comment>
<dbReference type="Gene3D" id="3.40.50.1980">
    <property type="entry name" value="Nitrogenase molybdenum iron protein domain"/>
    <property type="match status" value="2"/>
</dbReference>
<protein>
    <recommendedName>
        <fullName evidence="5">Histidinol dehydrogenase</fullName>
        <shortName evidence="5">HDH</shortName>
        <ecNumber evidence="5">1.1.1.23</ecNumber>
    </recommendedName>
</protein>
<evidence type="ECO:0000256" key="11">
    <source>
        <dbReference type="RuleBase" id="RU004175"/>
    </source>
</evidence>
<dbReference type="GO" id="GO:0005829">
    <property type="term" value="C:cytosol"/>
    <property type="evidence" value="ECO:0007669"/>
    <property type="project" value="TreeGrafter"/>
</dbReference>
<dbReference type="PRINTS" id="PR00083">
    <property type="entry name" value="HOLDHDRGNASE"/>
</dbReference>
<evidence type="ECO:0000313" key="12">
    <source>
        <dbReference type="EMBL" id="GGO35814.1"/>
    </source>
</evidence>
<feature type="binding site" evidence="5 8">
    <location>
        <position position="226"/>
    </location>
    <ligand>
        <name>NAD(+)</name>
        <dbReference type="ChEBI" id="CHEBI:57540"/>
    </ligand>
</feature>
<dbReference type="InterPro" id="IPR016161">
    <property type="entry name" value="Ald_DH/histidinol_DH"/>
</dbReference>
<feature type="binding site" evidence="5 10">
    <location>
        <position position="432"/>
    </location>
    <ligand>
        <name>Zn(2+)</name>
        <dbReference type="ChEBI" id="CHEBI:29105"/>
    </ligand>
</feature>
<dbReference type="FunFam" id="3.40.50.1980:FF:000001">
    <property type="entry name" value="Histidinol dehydrogenase"/>
    <property type="match status" value="1"/>
</dbReference>
<dbReference type="InterPro" id="IPR022695">
    <property type="entry name" value="Histidinol_DH_monofunct"/>
</dbReference>
<evidence type="ECO:0000313" key="13">
    <source>
        <dbReference type="Proteomes" id="UP000598196"/>
    </source>
</evidence>
<feature type="binding site" evidence="5 8">
    <location>
        <position position="203"/>
    </location>
    <ligand>
        <name>NAD(+)</name>
        <dbReference type="ChEBI" id="CHEBI:57540"/>
    </ligand>
</feature>
<comment type="catalytic activity">
    <reaction evidence="5">
        <text>L-histidinol + 2 NAD(+) + H2O = L-histidine + 2 NADH + 3 H(+)</text>
        <dbReference type="Rhea" id="RHEA:20641"/>
        <dbReference type="ChEBI" id="CHEBI:15377"/>
        <dbReference type="ChEBI" id="CHEBI:15378"/>
        <dbReference type="ChEBI" id="CHEBI:57540"/>
        <dbReference type="ChEBI" id="CHEBI:57595"/>
        <dbReference type="ChEBI" id="CHEBI:57699"/>
        <dbReference type="ChEBI" id="CHEBI:57945"/>
        <dbReference type="EC" id="1.1.1.23"/>
    </reaction>
</comment>
<dbReference type="EC" id="1.1.1.23" evidence="5"/>
<sequence length="448" mass="47101">MQSAQSFPKVAAMPQFLDTQDAGFEAAFTALLGMKREDSPDVDAVVAGIIADVRARGDAAVIELTSRFDKLDLTPDRLAFSPEEIAAEVAKVTPEDRAALELAAARIRAYHERQMPEDACWQDSCGATLGWRWTPVSAAGLYVPGGLASYPSSVLMNAIPAKVAGVERLVIACPTPGGVVNPLVLLAAQLSGVDTVYRIGGAQAVAALAYGTETIRGVDKITGPGNAFVAAAKRRVFGKVGIDMIAGPSEILVIADADNDPDWIALDLLSQAEHDESAQSILVTTDAGFGRAVVAAIEGHLETLERRAIAAASWRDFGAVIVVRDLDEAAALSNRVAPEHLELCVADPDDLATKITHAGAIFLGGWTPEAIGDYVGGPNHVLPTARSARFSSGLSVMDFLKRTTIARMTPEALAAIGPAAERLAISESLQAHGLSVRARLDRLNGGQR</sequence>
<dbReference type="FunFam" id="3.40.50.1980:FF:000026">
    <property type="entry name" value="Histidinol dehydrogenase"/>
    <property type="match status" value="1"/>
</dbReference>
<evidence type="ECO:0000256" key="10">
    <source>
        <dbReference type="PIRSR" id="PIRSR000099-4"/>
    </source>
</evidence>
<feature type="binding site" evidence="5 9">
    <location>
        <position position="427"/>
    </location>
    <ligand>
        <name>substrate</name>
    </ligand>
</feature>
<evidence type="ECO:0000256" key="2">
    <source>
        <dbReference type="ARBA" id="ARBA00022723"/>
    </source>
</evidence>
<comment type="caution">
    <text evidence="12">The sequence shown here is derived from an EMBL/GenBank/DDBJ whole genome shotgun (WGS) entry which is preliminary data.</text>
</comment>
<keyword evidence="5" id="KW-0368">Histidine biosynthesis</keyword>
<keyword evidence="5 8" id="KW-0520">NAD</keyword>
<dbReference type="Pfam" id="PF00815">
    <property type="entry name" value="Histidinol_dh"/>
    <property type="match status" value="1"/>
</dbReference>
<keyword evidence="5" id="KW-0028">Amino-acid biosynthesis</keyword>
<keyword evidence="13" id="KW-1185">Reference proteome</keyword>
<evidence type="ECO:0000256" key="7">
    <source>
        <dbReference type="PIRSR" id="PIRSR000099-1"/>
    </source>
</evidence>
<keyword evidence="3 5" id="KW-0862">Zinc</keyword>
<proteinExistence type="inferred from homology"/>
<comment type="similarity">
    <text evidence="1 5 6 11">Belongs to the histidinol dehydrogenase family.</text>
</comment>
<dbReference type="GO" id="GO:0004399">
    <property type="term" value="F:histidinol dehydrogenase activity"/>
    <property type="evidence" value="ECO:0007669"/>
    <property type="project" value="UniProtKB-UniRule"/>
</dbReference>
<evidence type="ECO:0000256" key="8">
    <source>
        <dbReference type="PIRSR" id="PIRSR000099-2"/>
    </source>
</evidence>
<feature type="binding site" evidence="5 8">
    <location>
        <position position="142"/>
    </location>
    <ligand>
        <name>NAD(+)</name>
        <dbReference type="ChEBI" id="CHEBI:57540"/>
    </ligand>
</feature>